<evidence type="ECO:0000256" key="4">
    <source>
        <dbReference type="ARBA" id="ARBA00023136"/>
    </source>
</evidence>
<evidence type="ECO:0000256" key="3">
    <source>
        <dbReference type="ARBA" id="ARBA00022989"/>
    </source>
</evidence>
<organism evidence="6 7">
    <name type="scientific">Geosmithia morbida</name>
    <dbReference type="NCBI Taxonomy" id="1094350"/>
    <lineage>
        <taxon>Eukaryota</taxon>
        <taxon>Fungi</taxon>
        <taxon>Dikarya</taxon>
        <taxon>Ascomycota</taxon>
        <taxon>Pezizomycotina</taxon>
        <taxon>Sordariomycetes</taxon>
        <taxon>Hypocreomycetidae</taxon>
        <taxon>Hypocreales</taxon>
        <taxon>Bionectriaceae</taxon>
        <taxon>Geosmithia</taxon>
    </lineage>
</organism>
<dbReference type="Proteomes" id="UP000749293">
    <property type="component" value="Unassembled WGS sequence"/>
</dbReference>
<dbReference type="AlphaFoldDB" id="A0A9P5D2E2"/>
<feature type="transmembrane region" description="Helical" evidence="5">
    <location>
        <begin position="62"/>
        <end position="86"/>
    </location>
</feature>
<evidence type="ECO:0000256" key="1">
    <source>
        <dbReference type="ARBA" id="ARBA00004141"/>
    </source>
</evidence>
<comment type="caution">
    <text evidence="6">The sequence shown here is derived from an EMBL/GenBank/DDBJ whole genome shotgun (WGS) entry which is preliminary data.</text>
</comment>
<keyword evidence="4 5" id="KW-0472">Membrane</keyword>
<dbReference type="GO" id="GO:0022857">
    <property type="term" value="F:transmembrane transporter activity"/>
    <property type="evidence" value="ECO:0007669"/>
    <property type="project" value="TreeGrafter"/>
</dbReference>
<feature type="transmembrane region" description="Helical" evidence="5">
    <location>
        <begin position="107"/>
        <end position="127"/>
    </location>
</feature>
<dbReference type="InterPro" id="IPR036259">
    <property type="entry name" value="MFS_trans_sf"/>
</dbReference>
<reference evidence="6" key="1">
    <citation type="submission" date="2020-03" db="EMBL/GenBank/DDBJ databases">
        <title>Site-based positive gene gene selection in Geosmithia morbida across the United States reveals a broad range of putative effectors and factors for local host and environmental adapation.</title>
        <authorList>
            <person name="Onufrak A."/>
            <person name="Murdoch R.W."/>
            <person name="Gazis R."/>
            <person name="Huff M."/>
            <person name="Staton M."/>
            <person name="Klingeman W."/>
            <person name="Hadziabdic D."/>
        </authorList>
    </citation>
    <scope>NUCLEOTIDE SEQUENCE</scope>
    <source>
        <strain evidence="6">1262</strain>
    </source>
</reference>
<dbReference type="GO" id="GO:0005886">
    <property type="term" value="C:plasma membrane"/>
    <property type="evidence" value="ECO:0007669"/>
    <property type="project" value="TreeGrafter"/>
</dbReference>
<evidence type="ECO:0000313" key="6">
    <source>
        <dbReference type="EMBL" id="KAF4124953.1"/>
    </source>
</evidence>
<keyword evidence="3 5" id="KW-1133">Transmembrane helix</keyword>
<accession>A0A9P5D2E2</accession>
<evidence type="ECO:0000313" key="7">
    <source>
        <dbReference type="Proteomes" id="UP000749293"/>
    </source>
</evidence>
<gene>
    <name evidence="6" type="ORF">GMORB2_3792</name>
</gene>
<evidence type="ECO:0000256" key="2">
    <source>
        <dbReference type="ARBA" id="ARBA00022692"/>
    </source>
</evidence>
<dbReference type="GeneID" id="55970020"/>
<protein>
    <submittedName>
        <fullName evidence="6">(MFS) transporter</fullName>
    </submittedName>
</protein>
<keyword evidence="7" id="KW-1185">Reference proteome</keyword>
<keyword evidence="2 5" id="KW-0812">Transmembrane</keyword>
<evidence type="ECO:0000256" key="5">
    <source>
        <dbReference type="SAM" id="Phobius"/>
    </source>
</evidence>
<proteinExistence type="predicted"/>
<dbReference type="PANTHER" id="PTHR23502">
    <property type="entry name" value="MAJOR FACILITATOR SUPERFAMILY"/>
    <property type="match status" value="1"/>
</dbReference>
<dbReference type="RefSeq" id="XP_035323605.1">
    <property type="nucleotide sequence ID" value="XM_035465768.1"/>
</dbReference>
<feature type="transmembrane region" description="Helical" evidence="5">
    <location>
        <begin position="139"/>
        <end position="155"/>
    </location>
</feature>
<dbReference type="EMBL" id="JAANYQ010000003">
    <property type="protein sequence ID" value="KAF4124953.1"/>
    <property type="molecule type" value="Genomic_DNA"/>
</dbReference>
<dbReference type="SUPFAM" id="SSF103473">
    <property type="entry name" value="MFS general substrate transporter"/>
    <property type="match status" value="1"/>
</dbReference>
<comment type="subcellular location">
    <subcellularLocation>
        <location evidence="1">Membrane</location>
        <topology evidence="1">Multi-pass membrane protein</topology>
    </subcellularLocation>
</comment>
<sequence>MPSTWTSPHGHRDWIPGTVHLVDLDSTVHARHAGGHNKDVFLVPKPSDDPDDPLNWSPSRKMTFLVCLFIQNPLLSSVSLFSNTFNAILKNTHDTRKLRDENHLHRYILAVGIASAAIYSVLVPISSATDLTVDDLNRGTGYMFLTFGWGCLVWQPMAQRMGKRPTYLLSLLATMVRLSASPPLSSSRRVPSSTG</sequence>
<name>A0A9P5D2E2_9HYPO</name>
<dbReference type="OrthoDB" id="5215911at2759"/>
<dbReference type="PANTHER" id="PTHR23502:SF30">
    <property type="entry name" value="TRANSPORTER, PUTATIVE (AFU_ORTHOLOGUE AFUA_8G04702)-RELATED"/>
    <property type="match status" value="1"/>
</dbReference>